<keyword evidence="2" id="KW-1185">Reference proteome</keyword>
<accession>A0ACC3Z0Q5</accession>
<evidence type="ECO:0000313" key="1">
    <source>
        <dbReference type="EMBL" id="KAL0937672.1"/>
    </source>
</evidence>
<name>A0ACC3Z0Q5_COLTU</name>
<sequence>MSVQPANLPVTGCGPVNVNMQLSHGTLVHDGRSLDGQEYQRGDPVAIIDNGSNEDLKDSVHVLNLRNNQYMLLLLKSVCWVPTHTEQRSGATFLLTLYGPSLDFRHPGDAQARFGNRGIATLLGSSIYVAREVVLEGNASRVVLDATDRVSMFTVQWDALSVDSIQQPALTPSSSSCASSRSPSESGDDVPVMHFYRHQGRRDSAIEIRDPESPVYKSSMSQKQTSPKPLFNRSAFFATKQNTRISTEVSTPRNYGRSSASWSDLGSDDEHSFDVDTSFGFDTGYSGTLDFCNAELQLAGMNADNDLQVNFVFMQPNDGDNYVAGPPEQQRPDNNTQNPMWATTGLQGGNEQTWNPLQMPQHVTEMRQPQMPAPQRQQQLPPRQEMQPEYYDQYRMMEDAGRTHTQALGHQSEQLEAPSMHSNQRTEYVPPQQLPHATPSHPVQSFQMQSRYTEQPNRLPVPPAVSAPFSMPQEVHIIQSSRHEPRPPYPLPSTSYSPVNEGSLPSTSHSQQPRRSPLPDESRSSSARGTPVMARRSKPQPTHTFTPNALLNSFRQSTQTHIASLERHCEQLKQGKGSEEQIRKSQEALQVIRRTTEDSLQTLGLLQPLSGIPFQGTERRLQSLADQIAAAMQSLLPEATEQPTTVEEGIQQLNQRVQSLKEFIEYLEGVHPEAVKRAQSSAESGPMAGDNSHQRNKNGSANVGSRVPSAPASVSSQVATSDDSDSCRWVDGQATPPPDRSAAMAQNRDHSRLFRDMASGHGRARQETRIATASDFYPAASYSRPSSHMNSPVTSHPAPAEPSHGFFQQPLPTPVQQTIPLSDYTMQSRPIQAYTPPTSAEIIRPMQAISGIPSQHYTTQQESPFCLRPSQQNCIYPTSGAEISQAGYAPRSPVSFHTANGPVPPSAYYHDARSNLPDRRTMRQERPAPYSLNYRDQRRRRGSQ</sequence>
<dbReference type="Proteomes" id="UP000805649">
    <property type="component" value="Unassembled WGS sequence"/>
</dbReference>
<evidence type="ECO:0000313" key="2">
    <source>
        <dbReference type="Proteomes" id="UP000805649"/>
    </source>
</evidence>
<proteinExistence type="predicted"/>
<dbReference type="EMBL" id="VUJX02000004">
    <property type="protein sequence ID" value="KAL0937672.1"/>
    <property type="molecule type" value="Genomic_DNA"/>
</dbReference>
<comment type="caution">
    <text evidence="1">The sequence shown here is derived from an EMBL/GenBank/DDBJ whole genome shotgun (WGS) entry which is preliminary data.</text>
</comment>
<gene>
    <name evidence="1" type="ORF">CTRU02_207403</name>
</gene>
<reference evidence="1 2" key="1">
    <citation type="journal article" date="2020" name="Phytopathology">
        <title>Genome Sequence Resources of Colletotrichum truncatum, C. plurivorum, C. musicola, and C. sojae: Four Species Pathogenic to Soybean (Glycine max).</title>
        <authorList>
            <person name="Rogerio F."/>
            <person name="Boufleur T.R."/>
            <person name="Ciampi-Guillardi M."/>
            <person name="Sukno S.A."/>
            <person name="Thon M.R."/>
            <person name="Massola Junior N.S."/>
            <person name="Baroncelli R."/>
        </authorList>
    </citation>
    <scope>NUCLEOTIDE SEQUENCE [LARGE SCALE GENOMIC DNA]</scope>
    <source>
        <strain evidence="1 2">CMES1059</strain>
    </source>
</reference>
<organism evidence="1 2">
    <name type="scientific">Colletotrichum truncatum</name>
    <name type="common">Anthracnose fungus</name>
    <name type="synonym">Colletotrichum capsici</name>
    <dbReference type="NCBI Taxonomy" id="5467"/>
    <lineage>
        <taxon>Eukaryota</taxon>
        <taxon>Fungi</taxon>
        <taxon>Dikarya</taxon>
        <taxon>Ascomycota</taxon>
        <taxon>Pezizomycotina</taxon>
        <taxon>Sordariomycetes</taxon>
        <taxon>Hypocreomycetidae</taxon>
        <taxon>Glomerellales</taxon>
        <taxon>Glomerellaceae</taxon>
        <taxon>Colletotrichum</taxon>
        <taxon>Colletotrichum truncatum species complex</taxon>
    </lineage>
</organism>
<protein>
    <submittedName>
        <fullName evidence="1">Uncharacterized protein</fullName>
    </submittedName>
</protein>